<dbReference type="CDD" id="cd02541">
    <property type="entry name" value="UGPase_prokaryotic"/>
    <property type="match status" value="1"/>
</dbReference>
<evidence type="ECO:0000256" key="1">
    <source>
        <dbReference type="ARBA" id="ARBA00006890"/>
    </source>
</evidence>
<feature type="domain" description="Nucleotidyl transferase" evidence="10">
    <location>
        <begin position="9"/>
        <end position="272"/>
    </location>
</feature>
<dbReference type="EC" id="2.7.7.9" evidence="2"/>
<evidence type="ECO:0000256" key="6">
    <source>
        <dbReference type="ARBA" id="ARBA00031455"/>
    </source>
</evidence>
<dbReference type="PANTHER" id="PTHR43197:SF1">
    <property type="entry name" value="UTP--GLUCOSE-1-PHOSPHATE URIDYLYLTRANSFERASE"/>
    <property type="match status" value="1"/>
</dbReference>
<evidence type="ECO:0000313" key="12">
    <source>
        <dbReference type="Proteomes" id="UP000241247"/>
    </source>
</evidence>
<protein>
    <recommendedName>
        <fullName evidence="3">UTP--glucose-1-phosphate uridylyltransferase</fullName>
        <ecNumber evidence="2">2.7.7.9</ecNumber>
    </recommendedName>
    <alternativeName>
        <fullName evidence="6">Alpha-D-glucosyl-1-phosphate uridylyltransferase</fullName>
    </alternativeName>
    <alternativeName>
        <fullName evidence="7">UDP-glucose pyrophosphorylase</fullName>
    </alternativeName>
    <alternativeName>
        <fullName evidence="8">Uridine diphosphoglucose pyrophosphorylase</fullName>
    </alternativeName>
</protein>
<evidence type="ECO:0000256" key="8">
    <source>
        <dbReference type="ARBA" id="ARBA00032341"/>
    </source>
</evidence>
<dbReference type="InterPro" id="IPR029044">
    <property type="entry name" value="Nucleotide-diphossugar_trans"/>
</dbReference>
<dbReference type="OrthoDB" id="9803306at2"/>
<accession>A0A2T5BE36</accession>
<dbReference type="PANTHER" id="PTHR43197">
    <property type="entry name" value="UTP--GLUCOSE-1-PHOSPHATE URIDYLYLTRANSFERASE"/>
    <property type="match status" value="1"/>
</dbReference>
<comment type="similarity">
    <text evidence="1">Belongs to the UDPGP type 2 family.</text>
</comment>
<dbReference type="Pfam" id="PF00483">
    <property type="entry name" value="NTP_transferase"/>
    <property type="match status" value="1"/>
</dbReference>
<keyword evidence="12" id="KW-1185">Reference proteome</keyword>
<keyword evidence="5" id="KW-0548">Nucleotidyltransferase</keyword>
<dbReference type="SUPFAM" id="SSF53448">
    <property type="entry name" value="Nucleotide-diphospho-sugar transferases"/>
    <property type="match status" value="1"/>
</dbReference>
<dbReference type="InterPro" id="IPR005835">
    <property type="entry name" value="NTP_transferase_dom"/>
</dbReference>
<evidence type="ECO:0000256" key="5">
    <source>
        <dbReference type="ARBA" id="ARBA00022695"/>
    </source>
</evidence>
<evidence type="ECO:0000256" key="2">
    <source>
        <dbReference type="ARBA" id="ARBA00012415"/>
    </source>
</evidence>
<proteinExistence type="inferred from homology"/>
<evidence type="ECO:0000256" key="9">
    <source>
        <dbReference type="ARBA" id="ARBA00048128"/>
    </source>
</evidence>
<dbReference type="InterPro" id="IPR005771">
    <property type="entry name" value="GalU_uridylyltTrfase_bac/arc"/>
</dbReference>
<evidence type="ECO:0000256" key="3">
    <source>
        <dbReference type="ARBA" id="ARBA00019048"/>
    </source>
</evidence>
<reference evidence="11 12" key="1">
    <citation type="submission" date="2018-04" db="EMBL/GenBank/DDBJ databases">
        <title>Genomic Encyclopedia of Type Strains, Phase IV (KMG-IV): sequencing the most valuable type-strain genomes for metagenomic binning, comparative biology and taxonomic classification.</title>
        <authorList>
            <person name="Goeker M."/>
        </authorList>
    </citation>
    <scope>NUCLEOTIDE SEQUENCE [LARGE SCALE GENOMIC DNA]</scope>
    <source>
        <strain evidence="11 12">DSM 7138</strain>
    </source>
</reference>
<dbReference type="AlphaFoldDB" id="A0A2T5BE36"/>
<dbReference type="EMBL" id="PZZZ01000002">
    <property type="protein sequence ID" value="PTM97143.1"/>
    <property type="molecule type" value="Genomic_DNA"/>
</dbReference>
<dbReference type="Gene3D" id="3.90.550.10">
    <property type="entry name" value="Spore Coat Polysaccharide Biosynthesis Protein SpsA, Chain A"/>
    <property type="match status" value="1"/>
</dbReference>
<dbReference type="RefSeq" id="WP_108001447.1">
    <property type="nucleotide sequence ID" value="NZ_JBHEEX010000015.1"/>
</dbReference>
<comment type="catalytic activity">
    <reaction evidence="9">
        <text>alpha-D-glucose 1-phosphate + UTP + H(+) = UDP-alpha-D-glucose + diphosphate</text>
        <dbReference type="Rhea" id="RHEA:19889"/>
        <dbReference type="ChEBI" id="CHEBI:15378"/>
        <dbReference type="ChEBI" id="CHEBI:33019"/>
        <dbReference type="ChEBI" id="CHEBI:46398"/>
        <dbReference type="ChEBI" id="CHEBI:58601"/>
        <dbReference type="ChEBI" id="CHEBI:58885"/>
        <dbReference type="EC" id="2.7.7.9"/>
    </reaction>
</comment>
<name>A0A2T5BE36_MYCDI</name>
<evidence type="ECO:0000256" key="7">
    <source>
        <dbReference type="ARBA" id="ARBA00031959"/>
    </source>
</evidence>
<gene>
    <name evidence="11" type="ORF">C7449_10211</name>
</gene>
<dbReference type="GO" id="GO:0003983">
    <property type="term" value="F:UTP:glucose-1-phosphate uridylyltransferase activity"/>
    <property type="evidence" value="ECO:0007669"/>
    <property type="project" value="UniProtKB-EC"/>
</dbReference>
<evidence type="ECO:0000256" key="4">
    <source>
        <dbReference type="ARBA" id="ARBA00022679"/>
    </source>
</evidence>
<keyword evidence="4" id="KW-0808">Transferase</keyword>
<evidence type="ECO:0000259" key="10">
    <source>
        <dbReference type="Pfam" id="PF00483"/>
    </source>
</evidence>
<dbReference type="GO" id="GO:0006011">
    <property type="term" value="P:UDP-alpha-D-glucose metabolic process"/>
    <property type="evidence" value="ECO:0007669"/>
    <property type="project" value="InterPro"/>
</dbReference>
<dbReference type="Proteomes" id="UP000241247">
    <property type="component" value="Unassembled WGS sequence"/>
</dbReference>
<comment type="caution">
    <text evidence="11">The sequence shown here is derived from an EMBL/GenBank/DDBJ whole genome shotgun (WGS) entry which is preliminary data.</text>
</comment>
<sequence length="301" mass="32624">MEVFRPVRKAVIPVAGNGTRFLPATKAMPKEMLTIVDRPVVQYALDEAREAGIEHIVFVTGRNKQAIQDHFDDAPELISTLSRSGKDAQVCELEAMLPAPGSVSFTRQQAPLGLGHAVWCARELIGDEPFALLLPDMVCHGPRGCMAGLMDLYSSVGGNVVGVEQCAPSETSKYGIVGRGDTVAHGFAVTEMVEKPKPQDAPSNFYLNGRYILQPEIFDILARQPRGAGNEIQLTDGMLRLSKGRPFHAHPYEGRTFDCGSKQGFIEANVALALGRDDIGGPVFESVRDMVLSHQGRIQAA</sequence>
<evidence type="ECO:0000313" key="11">
    <source>
        <dbReference type="EMBL" id="PTM97143.1"/>
    </source>
</evidence>
<organism evidence="11 12">
    <name type="scientific">Mycoplana dimorpha</name>
    <dbReference type="NCBI Taxonomy" id="28320"/>
    <lineage>
        <taxon>Bacteria</taxon>
        <taxon>Pseudomonadati</taxon>
        <taxon>Pseudomonadota</taxon>
        <taxon>Alphaproteobacteria</taxon>
        <taxon>Hyphomicrobiales</taxon>
        <taxon>Rhizobiaceae</taxon>
        <taxon>Mycoplana</taxon>
    </lineage>
</organism>